<dbReference type="RefSeq" id="WP_140197528.1">
    <property type="nucleotide sequence ID" value="NZ_CP065915.1"/>
</dbReference>
<dbReference type="CDD" id="cd04301">
    <property type="entry name" value="NAT_SF"/>
    <property type="match status" value="1"/>
</dbReference>
<protein>
    <submittedName>
        <fullName evidence="4">GNAT family N-acetyltransferase</fullName>
    </submittedName>
</protein>
<comment type="caution">
    <text evidence="4">The sequence shown here is derived from an EMBL/GenBank/DDBJ whole genome shotgun (WGS) entry which is preliminary data.</text>
</comment>
<name>A0A5C5G7J5_9RHOB</name>
<evidence type="ECO:0000313" key="4">
    <source>
        <dbReference type="EMBL" id="TNY30733.1"/>
    </source>
</evidence>
<dbReference type="InterPro" id="IPR000182">
    <property type="entry name" value="GNAT_dom"/>
</dbReference>
<evidence type="ECO:0000313" key="5">
    <source>
        <dbReference type="Proteomes" id="UP000314011"/>
    </source>
</evidence>
<dbReference type="Gene3D" id="3.40.630.30">
    <property type="match status" value="1"/>
</dbReference>
<dbReference type="OrthoDB" id="118465at2"/>
<dbReference type="Pfam" id="PF13673">
    <property type="entry name" value="Acetyltransf_10"/>
    <property type="match status" value="1"/>
</dbReference>
<dbReference type="AlphaFoldDB" id="A0A5C5G7J5"/>
<dbReference type="Proteomes" id="UP000314011">
    <property type="component" value="Unassembled WGS sequence"/>
</dbReference>
<keyword evidence="1 4" id="KW-0808">Transferase</keyword>
<dbReference type="GO" id="GO:0016747">
    <property type="term" value="F:acyltransferase activity, transferring groups other than amino-acyl groups"/>
    <property type="evidence" value="ECO:0007669"/>
    <property type="project" value="InterPro"/>
</dbReference>
<reference evidence="4 5" key="1">
    <citation type="submission" date="2019-06" db="EMBL/GenBank/DDBJ databases">
        <title>Genome of new Rhodobacteraceae sp. SM1903.</title>
        <authorList>
            <person name="Ren X."/>
        </authorList>
    </citation>
    <scope>NUCLEOTIDE SEQUENCE [LARGE SCALE GENOMIC DNA]</scope>
    <source>
        <strain evidence="4 5">SM1903</strain>
    </source>
</reference>
<keyword evidence="5" id="KW-1185">Reference proteome</keyword>
<proteinExistence type="predicted"/>
<dbReference type="InterPro" id="IPR050832">
    <property type="entry name" value="Bact_Acetyltransf"/>
</dbReference>
<accession>A0A5C5G7J5</accession>
<organism evidence="4 5">
    <name type="scientific">Pelagovum pacificum</name>
    <dbReference type="NCBI Taxonomy" id="2588711"/>
    <lineage>
        <taxon>Bacteria</taxon>
        <taxon>Pseudomonadati</taxon>
        <taxon>Pseudomonadota</taxon>
        <taxon>Alphaproteobacteria</taxon>
        <taxon>Rhodobacterales</taxon>
        <taxon>Paracoccaceae</taxon>
        <taxon>Pelagovum</taxon>
    </lineage>
</organism>
<dbReference type="SUPFAM" id="SSF55729">
    <property type="entry name" value="Acyl-CoA N-acyltransferases (Nat)"/>
    <property type="match status" value="1"/>
</dbReference>
<evidence type="ECO:0000256" key="2">
    <source>
        <dbReference type="ARBA" id="ARBA00023315"/>
    </source>
</evidence>
<dbReference type="EMBL" id="VFFF01000004">
    <property type="protein sequence ID" value="TNY30733.1"/>
    <property type="molecule type" value="Genomic_DNA"/>
</dbReference>
<evidence type="ECO:0000259" key="3">
    <source>
        <dbReference type="PROSITE" id="PS51186"/>
    </source>
</evidence>
<evidence type="ECO:0000256" key="1">
    <source>
        <dbReference type="ARBA" id="ARBA00022679"/>
    </source>
</evidence>
<dbReference type="PANTHER" id="PTHR43877">
    <property type="entry name" value="AMINOALKYLPHOSPHONATE N-ACETYLTRANSFERASE-RELATED-RELATED"/>
    <property type="match status" value="1"/>
</dbReference>
<feature type="domain" description="N-acetyltransferase" evidence="3">
    <location>
        <begin position="8"/>
        <end position="163"/>
    </location>
</feature>
<keyword evidence="2" id="KW-0012">Acyltransferase</keyword>
<sequence length="163" mass="17768">MTETRHDIRVRRASPADLAELDALFGRTYPALLKEDYPPSVLVTAIPVMARAQPSLLSSPTYFIAERQGSIVGAGGWSARSGQVSRVRHVVADHRLARQGIGRAIFGTIFATARAAGHHRMNCEATRTAVPFYRALGFGEEAEATIQLAPGIDFPIIRMARDL</sequence>
<gene>
    <name evidence="4" type="ORF">FHY64_19345</name>
</gene>
<dbReference type="PROSITE" id="PS51186">
    <property type="entry name" value="GNAT"/>
    <property type="match status" value="1"/>
</dbReference>
<dbReference type="InterPro" id="IPR016181">
    <property type="entry name" value="Acyl_CoA_acyltransferase"/>
</dbReference>